<sequence length="469" mass="53428">MKSFLKVKKMSLYESLEPVKKIIQDLKDINSWDPRCDDACEAIEVAWGENNFDVFNLLFQKGVSLQMKHLPYMVQKSHDLVRTAVKHLKDNNSWDAKCDDACKALAKAYGKGHYDVCQLLIQEGVSLTMKNLPGVINTYRDDLNDFRTVRVSLESVKKAIQHLKDTDSWDAKCDGASKALEKAYREELYDVCQLLIHEGVSLTMKNLPGVISTIGDDLNLHWNFRRSLKSVEKAIIVLKNTGRWDPKCDDASKALEKAYMKRKYGTSALLMQEGVPLTMKCLSYMPLRSIEDVKTAMKQLKNNDNWDANCVDASLALGKAFMKEKYDVCDLLIQEGVTLTMKNLSDVLIFRESLESVEKTVQHLKDNDSWDPKCDDASKALEDSYCRGQYDVCHLLIQEGVSLTMSNLASIFSTYSLALEKAEKIIQHLKDTENWDPKSDDAFKALEMVYAKRLYDVHDLLIQEGVLHH</sequence>
<reference evidence="1" key="3">
    <citation type="submission" date="2023-05" db="EMBL/GenBank/DDBJ databases">
        <authorList>
            <person name="Smith C.H."/>
        </authorList>
    </citation>
    <scope>NUCLEOTIDE SEQUENCE</scope>
    <source>
        <strain evidence="1">CHS0354</strain>
        <tissue evidence="1">Mantle</tissue>
    </source>
</reference>
<reference evidence="1" key="2">
    <citation type="journal article" date="2021" name="Genome Biol. Evol.">
        <title>Developing a high-quality reference genome for a parasitic bivalve with doubly uniparental inheritance (Bivalvia: Unionida).</title>
        <authorList>
            <person name="Smith C.H."/>
        </authorList>
    </citation>
    <scope>NUCLEOTIDE SEQUENCE</scope>
    <source>
        <strain evidence="1">CHS0354</strain>
        <tissue evidence="1">Mantle</tissue>
    </source>
</reference>
<evidence type="ECO:0000313" key="2">
    <source>
        <dbReference type="Proteomes" id="UP001195483"/>
    </source>
</evidence>
<name>A0AAE0WEC2_9BIVA</name>
<dbReference type="SMART" id="SM00248">
    <property type="entry name" value="ANK"/>
    <property type="match status" value="4"/>
</dbReference>
<protein>
    <submittedName>
        <fullName evidence="1">Uncharacterized protein</fullName>
    </submittedName>
</protein>
<dbReference type="EMBL" id="JAEAOA010001023">
    <property type="protein sequence ID" value="KAK3612148.1"/>
    <property type="molecule type" value="Genomic_DNA"/>
</dbReference>
<organism evidence="1 2">
    <name type="scientific">Potamilus streckersoni</name>
    <dbReference type="NCBI Taxonomy" id="2493646"/>
    <lineage>
        <taxon>Eukaryota</taxon>
        <taxon>Metazoa</taxon>
        <taxon>Spiralia</taxon>
        <taxon>Lophotrochozoa</taxon>
        <taxon>Mollusca</taxon>
        <taxon>Bivalvia</taxon>
        <taxon>Autobranchia</taxon>
        <taxon>Heteroconchia</taxon>
        <taxon>Palaeoheterodonta</taxon>
        <taxon>Unionida</taxon>
        <taxon>Unionoidea</taxon>
        <taxon>Unionidae</taxon>
        <taxon>Ambleminae</taxon>
        <taxon>Lampsilini</taxon>
        <taxon>Potamilus</taxon>
    </lineage>
</organism>
<evidence type="ECO:0000313" key="1">
    <source>
        <dbReference type="EMBL" id="KAK3612148.1"/>
    </source>
</evidence>
<dbReference type="InterPro" id="IPR036770">
    <property type="entry name" value="Ankyrin_rpt-contain_sf"/>
</dbReference>
<accession>A0AAE0WEC2</accession>
<keyword evidence="2" id="KW-1185">Reference proteome</keyword>
<reference evidence="1" key="1">
    <citation type="journal article" date="2021" name="Genome Biol. Evol.">
        <title>A High-Quality Reference Genome for a Parasitic Bivalve with Doubly Uniparental Inheritance (Bivalvia: Unionida).</title>
        <authorList>
            <person name="Smith C.H."/>
        </authorList>
    </citation>
    <scope>NUCLEOTIDE SEQUENCE</scope>
    <source>
        <strain evidence="1">CHS0354</strain>
    </source>
</reference>
<gene>
    <name evidence="1" type="ORF">CHS0354_016527</name>
</gene>
<dbReference type="SUPFAM" id="SSF48403">
    <property type="entry name" value="Ankyrin repeat"/>
    <property type="match status" value="1"/>
</dbReference>
<dbReference type="AlphaFoldDB" id="A0AAE0WEC2"/>
<comment type="caution">
    <text evidence="1">The sequence shown here is derived from an EMBL/GenBank/DDBJ whole genome shotgun (WGS) entry which is preliminary data.</text>
</comment>
<proteinExistence type="predicted"/>
<dbReference type="InterPro" id="IPR002110">
    <property type="entry name" value="Ankyrin_rpt"/>
</dbReference>
<dbReference type="Gene3D" id="1.25.40.20">
    <property type="entry name" value="Ankyrin repeat-containing domain"/>
    <property type="match status" value="1"/>
</dbReference>
<dbReference type="Proteomes" id="UP001195483">
    <property type="component" value="Unassembled WGS sequence"/>
</dbReference>